<evidence type="ECO:0000313" key="1">
    <source>
        <dbReference type="Proteomes" id="UP000095281"/>
    </source>
</evidence>
<sequence length="93" mass="10568">MESVDIQILEFILTYSPDPYPELPKVLELGYARSKLATFDVEDIGESTKNIIDDDNKFIPLGIPLVNADEIQHITKDEAQQIEDINTKNFSKD</sequence>
<dbReference type="AlphaFoldDB" id="A0A1I8BVM5"/>
<dbReference type="WBParaSite" id="MhA1_Contig683.frz3.gene1">
    <property type="protein sequence ID" value="MhA1_Contig683.frz3.gene1"/>
    <property type="gene ID" value="MhA1_Contig683.frz3.gene1"/>
</dbReference>
<dbReference type="Proteomes" id="UP000095281">
    <property type="component" value="Unplaced"/>
</dbReference>
<organism evidence="1 2">
    <name type="scientific">Meloidogyne hapla</name>
    <name type="common">Root-knot nematode worm</name>
    <dbReference type="NCBI Taxonomy" id="6305"/>
    <lineage>
        <taxon>Eukaryota</taxon>
        <taxon>Metazoa</taxon>
        <taxon>Ecdysozoa</taxon>
        <taxon>Nematoda</taxon>
        <taxon>Chromadorea</taxon>
        <taxon>Rhabditida</taxon>
        <taxon>Tylenchina</taxon>
        <taxon>Tylenchomorpha</taxon>
        <taxon>Tylenchoidea</taxon>
        <taxon>Meloidogynidae</taxon>
        <taxon>Meloidogyninae</taxon>
        <taxon>Meloidogyne</taxon>
    </lineage>
</organism>
<name>A0A1I8BVM5_MELHA</name>
<protein>
    <submittedName>
        <fullName evidence="2">Histone deacetylase</fullName>
    </submittedName>
</protein>
<reference evidence="2" key="1">
    <citation type="submission" date="2016-11" db="UniProtKB">
        <authorList>
            <consortium name="WormBaseParasite"/>
        </authorList>
    </citation>
    <scope>IDENTIFICATION</scope>
</reference>
<proteinExistence type="predicted"/>
<evidence type="ECO:0000313" key="2">
    <source>
        <dbReference type="WBParaSite" id="MhA1_Contig683.frz3.gene1"/>
    </source>
</evidence>
<accession>A0A1I8BVM5</accession>
<keyword evidence="1" id="KW-1185">Reference proteome</keyword>